<comment type="caution">
    <text evidence="1">The sequence shown here is derived from an EMBL/GenBank/DDBJ whole genome shotgun (WGS) entry which is preliminary data.</text>
</comment>
<sequence length="162" mass="18191">MFILLLLLILYFTASRCVGFKVQTDSRKFGPRGRPVILHLCSINQCQWRVFQSSDSHKRSKTLATDFAPSCSVDKTIKTWDTRAAPHKACMLTAENAHQSDINASLNSKEPSIASVDDELKNLPPQLQIHQGQTDIKELHWHKQIPSVMVTTGSKIFKTSSV</sequence>
<gene>
    <name evidence="1" type="ORF">K1T71_003568</name>
</gene>
<dbReference type="Proteomes" id="UP000824533">
    <property type="component" value="Linkage Group LG05"/>
</dbReference>
<protein>
    <submittedName>
        <fullName evidence="1">Uncharacterized protein</fullName>
    </submittedName>
</protein>
<name>A0ACC1DCZ4_9NEOP</name>
<dbReference type="EMBL" id="CM034391">
    <property type="protein sequence ID" value="KAJ0181483.1"/>
    <property type="molecule type" value="Genomic_DNA"/>
</dbReference>
<keyword evidence="2" id="KW-1185">Reference proteome</keyword>
<proteinExistence type="predicted"/>
<organism evidence="1 2">
    <name type="scientific">Dendrolimus kikuchii</name>
    <dbReference type="NCBI Taxonomy" id="765133"/>
    <lineage>
        <taxon>Eukaryota</taxon>
        <taxon>Metazoa</taxon>
        <taxon>Ecdysozoa</taxon>
        <taxon>Arthropoda</taxon>
        <taxon>Hexapoda</taxon>
        <taxon>Insecta</taxon>
        <taxon>Pterygota</taxon>
        <taxon>Neoptera</taxon>
        <taxon>Endopterygota</taxon>
        <taxon>Lepidoptera</taxon>
        <taxon>Glossata</taxon>
        <taxon>Ditrysia</taxon>
        <taxon>Bombycoidea</taxon>
        <taxon>Lasiocampidae</taxon>
        <taxon>Dendrolimus</taxon>
    </lineage>
</organism>
<evidence type="ECO:0000313" key="2">
    <source>
        <dbReference type="Proteomes" id="UP000824533"/>
    </source>
</evidence>
<evidence type="ECO:0000313" key="1">
    <source>
        <dbReference type="EMBL" id="KAJ0181483.1"/>
    </source>
</evidence>
<reference evidence="1 2" key="1">
    <citation type="journal article" date="2021" name="Front. Genet.">
        <title>Chromosome-Level Genome Assembly Reveals Significant Gene Expansion in the Toll and IMD Signaling Pathways of Dendrolimus kikuchii.</title>
        <authorList>
            <person name="Zhou J."/>
            <person name="Wu P."/>
            <person name="Xiong Z."/>
            <person name="Liu N."/>
            <person name="Zhao N."/>
            <person name="Ji M."/>
            <person name="Qiu Y."/>
            <person name="Yang B."/>
        </authorList>
    </citation>
    <scope>NUCLEOTIDE SEQUENCE [LARGE SCALE GENOMIC DNA]</scope>
    <source>
        <strain evidence="1">Ann1</strain>
    </source>
</reference>
<accession>A0ACC1DCZ4</accession>